<evidence type="ECO:0008006" key="9">
    <source>
        <dbReference type="Google" id="ProtNLM"/>
    </source>
</evidence>
<dbReference type="OrthoDB" id="10039147at2759"/>
<evidence type="ECO:0000256" key="2">
    <source>
        <dbReference type="ARBA" id="ARBA00022692"/>
    </source>
</evidence>
<dbReference type="Proteomes" id="UP000594364">
    <property type="component" value="Chromosome 3"/>
</dbReference>
<evidence type="ECO:0000256" key="5">
    <source>
        <dbReference type="SAM" id="MobiDB-lite"/>
    </source>
</evidence>
<dbReference type="InterPro" id="IPR012879">
    <property type="entry name" value="CCDC47"/>
</dbReference>
<feature type="region of interest" description="Disordered" evidence="5">
    <location>
        <begin position="381"/>
        <end position="405"/>
    </location>
</feature>
<comment type="subcellular location">
    <subcellularLocation>
        <location evidence="1">Membrane</location>
        <topology evidence="1">Single-pass membrane protein</topology>
    </subcellularLocation>
</comment>
<dbReference type="EMBL" id="CP031387">
    <property type="protein sequence ID" value="QPH02124.1"/>
    <property type="molecule type" value="Genomic_DNA"/>
</dbReference>
<dbReference type="GO" id="GO:0032469">
    <property type="term" value="P:endoplasmic reticulum calcium ion homeostasis"/>
    <property type="evidence" value="ECO:0007669"/>
    <property type="project" value="InterPro"/>
</dbReference>
<evidence type="ECO:0000256" key="6">
    <source>
        <dbReference type="SAM" id="Phobius"/>
    </source>
</evidence>
<accession>A0A7S9KTE8</accession>
<evidence type="ECO:0000256" key="3">
    <source>
        <dbReference type="ARBA" id="ARBA00022989"/>
    </source>
</evidence>
<dbReference type="AlphaFoldDB" id="A0A7S9KTE8"/>
<evidence type="ECO:0000256" key="1">
    <source>
        <dbReference type="ARBA" id="ARBA00004167"/>
    </source>
</evidence>
<name>A0A7S9KTE8_EPIFF</name>
<reference evidence="7 8" key="1">
    <citation type="journal article" date="2018" name="PLoS Genet.">
        <title>Repeat elements organise 3D genome structure and mediate transcription in the filamentous fungus Epichloe festucae.</title>
        <authorList>
            <person name="Winter D.J."/>
            <person name="Ganley A.R.D."/>
            <person name="Young C.A."/>
            <person name="Liachko I."/>
            <person name="Schardl C.L."/>
            <person name="Dupont P.Y."/>
            <person name="Berry D."/>
            <person name="Ram A."/>
            <person name="Scott B."/>
            <person name="Cox M.P."/>
        </authorList>
    </citation>
    <scope>NUCLEOTIDE SEQUENCE [LARGE SCALE GENOMIC DNA]</scope>
    <source>
        <strain evidence="7 8">Fl1</strain>
    </source>
</reference>
<dbReference type="PANTHER" id="PTHR12883">
    <property type="entry name" value="ADIPOCYTE-SPECIFIC PROTEIN 4-RELATED"/>
    <property type="match status" value="1"/>
</dbReference>
<feature type="compositionally biased region" description="Basic and acidic residues" evidence="5">
    <location>
        <begin position="416"/>
        <end position="426"/>
    </location>
</feature>
<organism evidence="7 8">
    <name type="scientific">Epichloe festucae (strain Fl1)</name>
    <dbReference type="NCBI Taxonomy" id="877507"/>
    <lineage>
        <taxon>Eukaryota</taxon>
        <taxon>Fungi</taxon>
        <taxon>Dikarya</taxon>
        <taxon>Ascomycota</taxon>
        <taxon>Pezizomycotina</taxon>
        <taxon>Sordariomycetes</taxon>
        <taxon>Hypocreomycetidae</taxon>
        <taxon>Hypocreales</taxon>
        <taxon>Clavicipitaceae</taxon>
        <taxon>Epichloe</taxon>
    </lineage>
</organism>
<protein>
    <recommendedName>
        <fullName evidence="9">DUF1682 domain protein</fullName>
    </recommendedName>
</protein>
<dbReference type="Pfam" id="PF07946">
    <property type="entry name" value="CCDC47"/>
    <property type="match status" value="1"/>
</dbReference>
<evidence type="ECO:0000313" key="8">
    <source>
        <dbReference type="Proteomes" id="UP000594364"/>
    </source>
</evidence>
<evidence type="ECO:0000256" key="4">
    <source>
        <dbReference type="ARBA" id="ARBA00023136"/>
    </source>
</evidence>
<feature type="transmembrane region" description="Helical" evidence="6">
    <location>
        <begin position="80"/>
        <end position="99"/>
    </location>
</feature>
<keyword evidence="4 6" id="KW-0472">Membrane</keyword>
<dbReference type="GO" id="GO:0005509">
    <property type="term" value="F:calcium ion binding"/>
    <property type="evidence" value="ECO:0007669"/>
    <property type="project" value="InterPro"/>
</dbReference>
<proteinExistence type="predicted"/>
<keyword evidence="3 6" id="KW-1133">Transmembrane helix</keyword>
<dbReference type="GO" id="GO:0005783">
    <property type="term" value="C:endoplasmic reticulum"/>
    <property type="evidence" value="ECO:0007669"/>
    <property type="project" value="InterPro"/>
</dbReference>
<dbReference type="GO" id="GO:0016020">
    <property type="term" value="C:membrane"/>
    <property type="evidence" value="ECO:0007669"/>
    <property type="project" value="UniProtKB-SubCell"/>
</dbReference>
<feature type="region of interest" description="Disordered" evidence="5">
    <location>
        <begin position="416"/>
        <end position="435"/>
    </location>
</feature>
<keyword evidence="2 6" id="KW-0812">Transmembrane</keyword>
<keyword evidence="8" id="KW-1185">Reference proteome</keyword>
<dbReference type="PANTHER" id="PTHR12883:SF0">
    <property type="entry name" value="PAT COMPLEX SUBUNIT CCDC47"/>
    <property type="match status" value="1"/>
</dbReference>
<sequence>MADLLKNLFGGADRERGSATPKVDSDFADFAGAPDPVAEPVPHAATLGGTAPGVAATARPYTKWYNVHERHSLSEFKAEGVILAMAAFIFLFHILGARANRSKAKAWIRANAPLLHKEFALVGFGGVPTLDSKDIKPESLIKEKSLFEFATYASGRQNVAFLDVKLTMTKKFNPILGLVETTASFFSDMFAPPQDAVEAFLYPFDGKENLTLPALPGAEEARARDTKSTYDGFVWALVHKVSMRRLREERYDVTLAATKENSKLPPWLVIMSESAEVTDTLLTSELIDAVKAAGDDFEYLVVSDQPIEKPVKLDDTTPRKRIFLKHRIPSGDNYGDLVPLFQYFLRLPDFLVQNARFRPEVLKKVRATREAMIAQIKKTAEEEKSEDRLWEKEKAKKAKRDADLKGLDAKAQKKYLEKEKEKELRRSQKKMTMRG</sequence>
<gene>
    <name evidence="7" type="ORF">C2857_006330</name>
</gene>
<evidence type="ECO:0000313" key="7">
    <source>
        <dbReference type="EMBL" id="QPH02124.1"/>
    </source>
</evidence>